<dbReference type="PANTHER" id="PTHR43649:SF12">
    <property type="entry name" value="DIACETYLCHITOBIOSE BINDING PROTEIN DASA"/>
    <property type="match status" value="1"/>
</dbReference>
<dbReference type="GO" id="GO:0042597">
    <property type="term" value="C:periplasmic space"/>
    <property type="evidence" value="ECO:0007669"/>
    <property type="project" value="UniProtKB-SubCell"/>
</dbReference>
<comment type="subcellular location">
    <subcellularLocation>
        <location evidence="1">Periplasm</location>
    </subcellularLocation>
</comment>
<gene>
    <name evidence="4" type="ORF">KL86PLE_30298</name>
</gene>
<dbReference type="EMBL" id="FMJD01000007">
    <property type="protein sequence ID" value="SCM75851.1"/>
    <property type="molecule type" value="Genomic_DNA"/>
</dbReference>
<dbReference type="RefSeq" id="WP_100083215.1">
    <property type="nucleotide sequence ID" value="NZ_LT608334.1"/>
</dbReference>
<proteinExistence type="inferred from homology"/>
<dbReference type="AlphaFoldDB" id="A0A212LE79"/>
<evidence type="ECO:0000256" key="2">
    <source>
        <dbReference type="ARBA" id="ARBA00008520"/>
    </source>
</evidence>
<organism evidence="4">
    <name type="scientific">uncultured Pleomorphomonas sp</name>
    <dbReference type="NCBI Taxonomy" id="442121"/>
    <lineage>
        <taxon>Bacteria</taxon>
        <taxon>Pseudomonadati</taxon>
        <taxon>Pseudomonadota</taxon>
        <taxon>Alphaproteobacteria</taxon>
        <taxon>Hyphomicrobiales</taxon>
        <taxon>Pleomorphomonadaceae</taxon>
        <taxon>Pleomorphomonas</taxon>
        <taxon>environmental samples</taxon>
    </lineage>
</organism>
<sequence length="439" mass="47777">MDRRTFLAGGLGASLVPLMGRFAFAAGKPVTWWYESATPEQQQAIADVLIGGFNAAHPDYSLTIDYRGSEFDKQMRVALLSGTGPDVVYTAGPSYVAPMARAGQLLALDDYAETFGWNKRILPVFLEMGKYDGKLYALPKTYETLGIFFNQTFFDKNGWKAPTTIAELEALADEALKAKLVPFAAGNANWRPANEHYVTIALNSIAGPDNVYKALTGELPWTAEPFVAAISKLNDWWQKGYFGPDYFSLTDEQAFALMANGKAATMPSGTWQFQRIPTYFPPVNSECGFVGFPSADGIGEPVYALGVGSTLSIAAVSQIPDGAAAAIDYVFSPEFYSKMNSVWQGEWNTPLVDLSAVQISNEVPALYAETMKTLADAVADNHYGYTSWTFLPPATDSQLVNGIEEVWLGRSTVADFLAQLDATFQQEKADGKVPAVPAR</sequence>
<accession>A0A212LE79</accession>
<dbReference type="SUPFAM" id="SSF53850">
    <property type="entry name" value="Periplasmic binding protein-like II"/>
    <property type="match status" value="1"/>
</dbReference>
<dbReference type="Gene3D" id="3.40.190.10">
    <property type="entry name" value="Periplasmic binding protein-like II"/>
    <property type="match status" value="2"/>
</dbReference>
<dbReference type="InterPro" id="IPR050490">
    <property type="entry name" value="Bact_solute-bd_prot1"/>
</dbReference>
<evidence type="ECO:0000256" key="3">
    <source>
        <dbReference type="ARBA" id="ARBA00022764"/>
    </source>
</evidence>
<reference evidence="4" key="1">
    <citation type="submission" date="2016-08" db="EMBL/GenBank/DDBJ databases">
        <authorList>
            <person name="Seilhamer J.J."/>
        </authorList>
    </citation>
    <scope>NUCLEOTIDE SEQUENCE</scope>
    <source>
        <strain evidence="4">86</strain>
    </source>
</reference>
<dbReference type="PANTHER" id="PTHR43649">
    <property type="entry name" value="ARABINOSE-BINDING PROTEIN-RELATED"/>
    <property type="match status" value="1"/>
</dbReference>
<name>A0A212LE79_9HYPH</name>
<protein>
    <submittedName>
        <fullName evidence="4">Extracellular solute-binding protein family 1</fullName>
    </submittedName>
</protein>
<keyword evidence="3" id="KW-0574">Periplasm</keyword>
<evidence type="ECO:0000256" key="1">
    <source>
        <dbReference type="ARBA" id="ARBA00004418"/>
    </source>
</evidence>
<evidence type="ECO:0000313" key="4">
    <source>
        <dbReference type="EMBL" id="SCM75851.1"/>
    </source>
</evidence>
<dbReference type="InterPro" id="IPR006059">
    <property type="entry name" value="SBP"/>
</dbReference>
<comment type="similarity">
    <text evidence="2">Belongs to the bacterial solute-binding protein 1 family.</text>
</comment>
<dbReference type="Pfam" id="PF01547">
    <property type="entry name" value="SBP_bac_1"/>
    <property type="match status" value="1"/>
</dbReference>